<feature type="domain" description="Methyl-accepting transducer" evidence="6">
    <location>
        <begin position="268"/>
        <end position="504"/>
    </location>
</feature>
<gene>
    <name evidence="8" type="ORF">DFP81_105108</name>
</gene>
<proteinExistence type="inferred from homology"/>
<dbReference type="GO" id="GO:0007165">
    <property type="term" value="P:signal transduction"/>
    <property type="evidence" value="ECO:0007669"/>
    <property type="project" value="UniProtKB-KW"/>
</dbReference>
<dbReference type="SMART" id="SM00283">
    <property type="entry name" value="MA"/>
    <property type="match status" value="1"/>
</dbReference>
<evidence type="ECO:0000259" key="6">
    <source>
        <dbReference type="PROSITE" id="PS50111"/>
    </source>
</evidence>
<dbReference type="Gene3D" id="1.10.287.950">
    <property type="entry name" value="Methyl-accepting chemotaxis protein"/>
    <property type="match status" value="1"/>
</dbReference>
<reference evidence="8 9" key="1">
    <citation type="submission" date="2018-08" db="EMBL/GenBank/DDBJ databases">
        <title>Genomic Encyclopedia of Type Strains, Phase III (KMG-III): the genomes of soil and plant-associated and newly described type strains.</title>
        <authorList>
            <person name="Whitman W."/>
        </authorList>
    </citation>
    <scope>NUCLEOTIDE SEQUENCE [LARGE SCALE GENOMIC DNA]</scope>
    <source>
        <strain evidence="8 9">CECT 7375</strain>
    </source>
</reference>
<dbReference type="CDD" id="cd06225">
    <property type="entry name" value="HAMP"/>
    <property type="match status" value="1"/>
</dbReference>
<keyword evidence="2 4" id="KW-0807">Transducer</keyword>
<dbReference type="PROSITE" id="PS50111">
    <property type="entry name" value="CHEMOTAXIS_TRANSDUC_2"/>
    <property type="match status" value="1"/>
</dbReference>
<feature type="domain" description="HAMP" evidence="7">
    <location>
        <begin position="211"/>
        <end position="263"/>
    </location>
</feature>
<feature type="transmembrane region" description="Helical" evidence="5">
    <location>
        <begin position="188"/>
        <end position="209"/>
    </location>
</feature>
<keyword evidence="5" id="KW-0472">Membrane</keyword>
<dbReference type="Proteomes" id="UP000256542">
    <property type="component" value="Unassembled WGS sequence"/>
</dbReference>
<keyword evidence="5" id="KW-0812">Transmembrane</keyword>
<dbReference type="AlphaFoldDB" id="A0A3E0DQF2"/>
<evidence type="ECO:0000256" key="2">
    <source>
        <dbReference type="ARBA" id="ARBA00023224"/>
    </source>
</evidence>
<dbReference type="Pfam" id="PF12729">
    <property type="entry name" value="4HB_MCP_1"/>
    <property type="match status" value="1"/>
</dbReference>
<dbReference type="InterPro" id="IPR004089">
    <property type="entry name" value="MCPsignal_dom"/>
</dbReference>
<dbReference type="InterPro" id="IPR024478">
    <property type="entry name" value="HlyB_4HB_MCP"/>
</dbReference>
<evidence type="ECO:0000256" key="3">
    <source>
        <dbReference type="ARBA" id="ARBA00029447"/>
    </source>
</evidence>
<evidence type="ECO:0000313" key="8">
    <source>
        <dbReference type="EMBL" id="REG83742.1"/>
    </source>
</evidence>
<name>A0A3E0DQF2_9GAMM</name>
<comment type="subcellular location">
    <subcellularLocation>
        <location evidence="1">Membrane</location>
    </subcellularLocation>
</comment>
<keyword evidence="5" id="KW-1133">Transmembrane helix</keyword>
<dbReference type="SMART" id="SM00304">
    <property type="entry name" value="HAMP"/>
    <property type="match status" value="2"/>
</dbReference>
<dbReference type="PANTHER" id="PTHR32089:SF112">
    <property type="entry name" value="LYSOZYME-LIKE PROTEIN-RELATED"/>
    <property type="match status" value="1"/>
</dbReference>
<dbReference type="GO" id="GO:0016020">
    <property type="term" value="C:membrane"/>
    <property type="evidence" value="ECO:0007669"/>
    <property type="project" value="UniProtKB-SubCell"/>
</dbReference>
<evidence type="ECO:0000259" key="7">
    <source>
        <dbReference type="PROSITE" id="PS50885"/>
    </source>
</evidence>
<dbReference type="SUPFAM" id="SSF58104">
    <property type="entry name" value="Methyl-accepting chemotaxis protein (MCP) signaling domain"/>
    <property type="match status" value="1"/>
</dbReference>
<feature type="transmembrane region" description="Helical" evidence="5">
    <location>
        <begin position="12"/>
        <end position="31"/>
    </location>
</feature>
<comment type="caution">
    <text evidence="8">The sequence shown here is derived from an EMBL/GenBank/DDBJ whole genome shotgun (WGS) entry which is preliminary data.</text>
</comment>
<evidence type="ECO:0000256" key="5">
    <source>
        <dbReference type="SAM" id="Phobius"/>
    </source>
</evidence>
<dbReference type="PROSITE" id="PS50885">
    <property type="entry name" value="HAMP"/>
    <property type="match status" value="1"/>
</dbReference>
<accession>A0A3E0DQF2</accession>
<dbReference type="GO" id="GO:0006935">
    <property type="term" value="P:chemotaxis"/>
    <property type="evidence" value="ECO:0007669"/>
    <property type="project" value="UniProtKB-ARBA"/>
</dbReference>
<evidence type="ECO:0000256" key="1">
    <source>
        <dbReference type="ARBA" id="ARBA00004370"/>
    </source>
</evidence>
<dbReference type="RefSeq" id="WP_115897427.1">
    <property type="nucleotide sequence ID" value="NZ_QUNG01000005.1"/>
</dbReference>
<dbReference type="Pfam" id="PF00672">
    <property type="entry name" value="HAMP"/>
    <property type="match status" value="1"/>
</dbReference>
<dbReference type="Pfam" id="PF00015">
    <property type="entry name" value="MCPsignal"/>
    <property type="match status" value="1"/>
</dbReference>
<dbReference type="InterPro" id="IPR003660">
    <property type="entry name" value="HAMP_dom"/>
</dbReference>
<protein>
    <submittedName>
        <fullName evidence="8">Methyl-accepting chemotaxis protein</fullName>
    </submittedName>
</protein>
<sequence>MLGFSTIRGRLWGSYLVLFILLLSVLFFSVTRFQFLSNNIKTIVGENAALVDLTGELNVNAESLASRLLMLFVLEDRDARIAIYKEIDDRNRMMDESLAKMETLVQLPEDQQIIERLKNQRGVYQKALQATVEALELGELEEAKNLMAGQTRSDLQTFLDQTSVFADRQQSLIQSKQQQILSETESGIMLILGQGVLALIIGAVMSILITRSIVKPLGQVVQLLDRVAKGDLSHDVRIKQKGEIGLLVESVTSMRTSLAGVIEKIDDSAQTVVAAVKNIRTSMEGVQQGSRQQQTMANDIHGSVGELSEGVKVMAEHLSVSRNQAEAAHHLAQQGKAVITSAAQDITSVAAYIEETSHSVAKLKESTSTVSNLVNSIRNVAEQTNLLALNASIEAARAGESGRGFAVVADEVRNLATSTAEVTESIDKVITDISGLSIQLSDEMSKGQEKMRAGVTHIEEVVAPLSQLEADSAVSLNSLDELSQLAQQQANEVQDIANHTTLIAEVTENNGQTSLRLSQLTDELFDSAEQTREATSIFTLPAR</sequence>
<comment type="similarity">
    <text evidence="3">Belongs to the methyl-accepting chemotaxis (MCP) protein family.</text>
</comment>
<evidence type="ECO:0000256" key="4">
    <source>
        <dbReference type="PROSITE-ProRule" id="PRU00284"/>
    </source>
</evidence>
<keyword evidence="9" id="KW-1185">Reference proteome</keyword>
<dbReference type="PANTHER" id="PTHR32089">
    <property type="entry name" value="METHYL-ACCEPTING CHEMOTAXIS PROTEIN MCPB"/>
    <property type="match status" value="1"/>
</dbReference>
<organism evidence="8 9">
    <name type="scientific">Marinomonas pollencensis</name>
    <dbReference type="NCBI Taxonomy" id="491954"/>
    <lineage>
        <taxon>Bacteria</taxon>
        <taxon>Pseudomonadati</taxon>
        <taxon>Pseudomonadota</taxon>
        <taxon>Gammaproteobacteria</taxon>
        <taxon>Oceanospirillales</taxon>
        <taxon>Oceanospirillaceae</taxon>
        <taxon>Marinomonas</taxon>
    </lineage>
</organism>
<dbReference type="EMBL" id="QUNG01000005">
    <property type="protein sequence ID" value="REG83742.1"/>
    <property type="molecule type" value="Genomic_DNA"/>
</dbReference>
<evidence type="ECO:0000313" key="9">
    <source>
        <dbReference type="Proteomes" id="UP000256542"/>
    </source>
</evidence>
<dbReference type="OrthoDB" id="9177152at2"/>